<dbReference type="Gene3D" id="3.30.379.10">
    <property type="entry name" value="Chitobiase/beta-hexosaminidase domain 2-like"/>
    <property type="match status" value="1"/>
</dbReference>
<comment type="caution">
    <text evidence="10">The sequence shown here is derived from an EMBL/GenBank/DDBJ whole genome shotgun (WGS) entry which is preliminary data.</text>
</comment>
<dbReference type="SUPFAM" id="SSF51445">
    <property type="entry name" value="(Trans)glycosidases"/>
    <property type="match status" value="1"/>
</dbReference>
<dbReference type="GO" id="GO:0004563">
    <property type="term" value="F:beta-N-acetylhexosaminidase activity"/>
    <property type="evidence" value="ECO:0007669"/>
    <property type="project" value="UniProtKB-EC"/>
</dbReference>
<dbReference type="InterPro" id="IPR025705">
    <property type="entry name" value="Beta_hexosaminidase_sua/sub"/>
</dbReference>
<dbReference type="InterPro" id="IPR015883">
    <property type="entry name" value="Glyco_hydro_20_cat"/>
</dbReference>
<comment type="catalytic activity">
    <reaction evidence="1">
        <text>Hydrolysis of terminal non-reducing N-acetyl-D-hexosamine residues in N-acetyl-beta-D-hexosaminides.</text>
        <dbReference type="EC" id="3.2.1.52"/>
    </reaction>
</comment>
<evidence type="ECO:0000313" key="10">
    <source>
        <dbReference type="EMBL" id="OAA37081.1"/>
    </source>
</evidence>
<evidence type="ECO:0000256" key="2">
    <source>
        <dbReference type="ARBA" id="ARBA00006285"/>
    </source>
</evidence>
<organism evidence="10 11">
    <name type="scientific">Beauveria brongniartii RCEF 3172</name>
    <dbReference type="NCBI Taxonomy" id="1081107"/>
    <lineage>
        <taxon>Eukaryota</taxon>
        <taxon>Fungi</taxon>
        <taxon>Dikarya</taxon>
        <taxon>Ascomycota</taxon>
        <taxon>Pezizomycotina</taxon>
        <taxon>Sordariomycetes</taxon>
        <taxon>Hypocreomycetidae</taxon>
        <taxon>Hypocreales</taxon>
        <taxon>Cordycipitaceae</taxon>
        <taxon>Beauveria</taxon>
        <taxon>Beauveria brongniartii</taxon>
    </lineage>
</organism>
<evidence type="ECO:0000256" key="4">
    <source>
        <dbReference type="ARBA" id="ARBA00022801"/>
    </source>
</evidence>
<dbReference type="InterPro" id="IPR029018">
    <property type="entry name" value="Hex-like_dom2"/>
</dbReference>
<keyword evidence="5" id="KW-0326">Glycosidase</keyword>
<dbReference type="OrthoDB" id="428480at2759"/>
<evidence type="ECO:0000256" key="1">
    <source>
        <dbReference type="ARBA" id="ARBA00001231"/>
    </source>
</evidence>
<evidence type="ECO:0000256" key="3">
    <source>
        <dbReference type="ARBA" id="ARBA00012663"/>
    </source>
</evidence>
<protein>
    <recommendedName>
        <fullName evidence="3">beta-N-acetylhexosaminidase</fullName>
        <ecNumber evidence="3">3.2.1.52</ecNumber>
    </recommendedName>
</protein>
<feature type="chain" id="PRO_5007882850" description="beta-N-acetylhexosaminidase" evidence="7">
    <location>
        <begin position="21"/>
        <end position="698"/>
    </location>
</feature>
<feature type="domain" description="Beta-hexosaminidase bacterial type N-terminal" evidence="9">
    <location>
        <begin position="35"/>
        <end position="165"/>
    </location>
</feature>
<dbReference type="InterPro" id="IPR052764">
    <property type="entry name" value="GH20_Enzymes"/>
</dbReference>
<dbReference type="InterPro" id="IPR017853">
    <property type="entry name" value="GH"/>
</dbReference>
<feature type="active site" description="Proton donor" evidence="6">
    <location>
        <position position="328"/>
    </location>
</feature>
<dbReference type="AlphaFoldDB" id="A0A166YMX9"/>
<evidence type="ECO:0000256" key="7">
    <source>
        <dbReference type="SAM" id="SignalP"/>
    </source>
</evidence>
<proteinExistence type="inferred from homology"/>
<dbReference type="PANTHER" id="PTHR43678">
    <property type="entry name" value="PUTATIVE (AFU_ORTHOLOGUE AFUA_2G00640)-RELATED"/>
    <property type="match status" value="1"/>
</dbReference>
<sequence length="698" mass="76666">MNKYSYLLSAIGLMSSLAQCQLIGIPTTPYTQSDAVFSLSQVKQIVVDSAYAQQRDAAGQTLIPPTLREFADTFADDLKAINVHVSVVEGSQNSAGGIFLTLGNSTSSRDAAGRPTSEGYQLTTASSGITIAGASPLGAWWGTRTILQQAILQNSSIATGTAVDAPGWGTRGMMLDAGRHFYPKDFITDLCAYMSFFKQNTLQLHLSDNVIAPKYNQDTFRAIYARFRLWSDSEVVKGLNNYLNESYTRQDFEEIQNKCAARGVTILPEIEAPGHSLAFVQWKPQIGFNGDLSLLNISHPDTIPTVKTVWTEFLPWFHSKIVSIGADEYNGPVTDYNNYVIAMNDLIGKAGKRIKIWATFPPGKSQVTNQIPTNVSIQHWSYSFDNPLNDYIKNNYSVTNSDEMYYIVLKCCYYYKSINLNTVFGGDPATGGAWYPNIFSNKNPSDNAARSERLLEGAIAPLWNDRGANTSVYSEAYYAWRDGIPALADKQWGGNLTRDQFQTVFPKLVGQAPGQNLERTVPSQGSSIFEYNFIGQGKTIQDLSPNKYDATTDCKRTATTVLITPQCSLTTPLDSKGRDYTLSMTIQVDKLNDPTNTTLIAGRDSVLMLTPNLTLFAAGIYYRLNSTIPLKQRVGLKIIGRGAQTFATIGGGQEQEFITVIGRNEEELIPAPMAIEAPLKAVTGWTGEVIGLNLTNTA</sequence>
<dbReference type="PANTHER" id="PTHR43678:SF1">
    <property type="entry name" value="BETA-N-ACETYLHEXOSAMINIDASE"/>
    <property type="match status" value="1"/>
</dbReference>
<evidence type="ECO:0000259" key="8">
    <source>
        <dbReference type="Pfam" id="PF00728"/>
    </source>
</evidence>
<evidence type="ECO:0000256" key="5">
    <source>
        <dbReference type="ARBA" id="ARBA00023295"/>
    </source>
</evidence>
<dbReference type="EC" id="3.2.1.52" evidence="3"/>
<dbReference type="EMBL" id="AZHA01000032">
    <property type="protein sequence ID" value="OAA37081.1"/>
    <property type="molecule type" value="Genomic_DNA"/>
</dbReference>
<name>A0A166YMX9_9HYPO</name>
<dbReference type="CDD" id="cd06564">
    <property type="entry name" value="GH20_DspB_LnbB-like"/>
    <property type="match status" value="1"/>
</dbReference>
<evidence type="ECO:0000256" key="6">
    <source>
        <dbReference type="PIRSR" id="PIRSR625705-1"/>
    </source>
</evidence>
<keyword evidence="4 10" id="KW-0378">Hydrolase</keyword>
<evidence type="ECO:0000313" key="11">
    <source>
        <dbReference type="Proteomes" id="UP000076863"/>
    </source>
</evidence>
<keyword evidence="7" id="KW-0732">Signal</keyword>
<dbReference type="SUPFAM" id="SSF55545">
    <property type="entry name" value="beta-N-acetylhexosaminidase-like domain"/>
    <property type="match status" value="1"/>
</dbReference>
<gene>
    <name evidence="10" type="ORF">BBO_07780</name>
</gene>
<dbReference type="InterPro" id="IPR015882">
    <property type="entry name" value="HEX_bac_N"/>
</dbReference>
<dbReference type="Pfam" id="PF02838">
    <property type="entry name" value="Glyco_hydro_20b"/>
    <property type="match status" value="1"/>
</dbReference>
<dbReference type="Gene3D" id="3.20.20.80">
    <property type="entry name" value="Glycosidases"/>
    <property type="match status" value="1"/>
</dbReference>
<reference evidence="10 11" key="1">
    <citation type="journal article" date="2016" name="Genome Biol. Evol.">
        <title>Divergent and convergent evolution of fungal pathogenicity.</title>
        <authorList>
            <person name="Shang Y."/>
            <person name="Xiao G."/>
            <person name="Zheng P."/>
            <person name="Cen K."/>
            <person name="Zhan S."/>
            <person name="Wang C."/>
        </authorList>
    </citation>
    <scope>NUCLEOTIDE SEQUENCE [LARGE SCALE GENOMIC DNA]</scope>
    <source>
        <strain evidence="10 11">RCEF 3172</strain>
    </source>
</reference>
<feature type="signal peptide" evidence="7">
    <location>
        <begin position="1"/>
        <end position="20"/>
    </location>
</feature>
<dbReference type="Pfam" id="PF00728">
    <property type="entry name" value="Glyco_hydro_20"/>
    <property type="match status" value="1"/>
</dbReference>
<accession>A0A166YMX9</accession>
<dbReference type="PRINTS" id="PR00738">
    <property type="entry name" value="GLHYDRLASE20"/>
</dbReference>
<feature type="domain" description="Glycoside hydrolase family 20 catalytic" evidence="8">
    <location>
        <begin position="171"/>
        <end position="330"/>
    </location>
</feature>
<evidence type="ECO:0000259" key="9">
    <source>
        <dbReference type="Pfam" id="PF02838"/>
    </source>
</evidence>
<dbReference type="Proteomes" id="UP000076863">
    <property type="component" value="Unassembled WGS sequence"/>
</dbReference>
<comment type="similarity">
    <text evidence="2">Belongs to the glycosyl hydrolase 20 family.</text>
</comment>
<dbReference type="GO" id="GO:0005975">
    <property type="term" value="P:carbohydrate metabolic process"/>
    <property type="evidence" value="ECO:0007669"/>
    <property type="project" value="InterPro"/>
</dbReference>
<keyword evidence="11" id="KW-1185">Reference proteome</keyword>